<protein>
    <recommendedName>
        <fullName evidence="5">DUF883 family protein</fullName>
    </recommendedName>
</protein>
<dbReference type="EMBL" id="NBUC01000059">
    <property type="protein sequence ID" value="PLU05633.1"/>
    <property type="molecule type" value="Genomic_DNA"/>
</dbReference>
<evidence type="ECO:0008006" key="5">
    <source>
        <dbReference type="Google" id="ProtNLM"/>
    </source>
</evidence>
<comment type="caution">
    <text evidence="3">The sequence shown here is derived from an EMBL/GenBank/DDBJ whole genome shotgun (WGS) entry which is preliminary data.</text>
</comment>
<gene>
    <name evidence="3" type="ORF">BMJ33_08270</name>
</gene>
<keyword evidence="4" id="KW-1185">Reference proteome</keyword>
<evidence type="ECO:0000256" key="1">
    <source>
        <dbReference type="SAM" id="MobiDB-lite"/>
    </source>
</evidence>
<name>A0ABX4TQU0_9HYPH</name>
<keyword evidence="2" id="KW-0812">Transmembrane</keyword>
<feature type="transmembrane region" description="Helical" evidence="2">
    <location>
        <begin position="81"/>
        <end position="98"/>
    </location>
</feature>
<reference evidence="3 4" key="1">
    <citation type="journal article" date="2018" name="FEMS Microbiol. Ecol.">
        <title>Co-invading symbiotic mutualists of Medicago polymorpha retain high ancestral diversity and contain diverse accessory genomes.</title>
        <authorList>
            <person name="Porter S.S."/>
            <person name="Faber-Hammond J.J."/>
            <person name="Friesen M.L."/>
        </authorList>
    </citation>
    <scope>NUCLEOTIDE SEQUENCE [LARGE SCALE GENOMIC DNA]</scope>
    <source>
        <strain evidence="3 4">Str16</strain>
    </source>
</reference>
<keyword evidence="2" id="KW-1133">Transmembrane helix</keyword>
<dbReference type="Proteomes" id="UP001190825">
    <property type="component" value="Unassembled WGS sequence"/>
</dbReference>
<evidence type="ECO:0000256" key="2">
    <source>
        <dbReference type="SAM" id="Phobius"/>
    </source>
</evidence>
<accession>A0ABX4TQU0</accession>
<feature type="region of interest" description="Disordered" evidence="1">
    <location>
        <begin position="1"/>
        <end position="24"/>
    </location>
</feature>
<sequence>MARSGEMAEKNLAAVGAETGTETRTVGAQAELESQVQELKAEIARLTETVSAIGSGAKAVVQGEAELMTQRVRERVREEPISTLLTVAGVAFLFGLIARR</sequence>
<proteinExistence type="predicted"/>
<keyword evidence="2" id="KW-0472">Membrane</keyword>
<evidence type="ECO:0000313" key="3">
    <source>
        <dbReference type="EMBL" id="PLU05633.1"/>
    </source>
</evidence>
<evidence type="ECO:0000313" key="4">
    <source>
        <dbReference type="Proteomes" id="UP001190825"/>
    </source>
</evidence>
<organism evidence="3 4">
    <name type="scientific">Sinorhizobium medicae</name>
    <dbReference type="NCBI Taxonomy" id="110321"/>
    <lineage>
        <taxon>Bacteria</taxon>
        <taxon>Pseudomonadati</taxon>
        <taxon>Pseudomonadota</taxon>
        <taxon>Alphaproteobacteria</taxon>
        <taxon>Hyphomicrobiales</taxon>
        <taxon>Rhizobiaceae</taxon>
        <taxon>Sinorhizobium/Ensifer group</taxon>
        <taxon>Sinorhizobium</taxon>
    </lineage>
</organism>